<reference evidence="14" key="2">
    <citation type="submission" date="2021-08" db="EMBL/GenBank/DDBJ databases">
        <authorList>
            <person name="Tani A."/>
            <person name="Ola A."/>
            <person name="Ogura Y."/>
            <person name="Katsura K."/>
            <person name="Hayashi T."/>
        </authorList>
    </citation>
    <scope>NUCLEOTIDE SEQUENCE</scope>
    <source>
        <strain evidence="14">NBRC 15686</strain>
    </source>
</reference>
<feature type="transmembrane region" description="Helical" evidence="13">
    <location>
        <begin position="114"/>
        <end position="132"/>
    </location>
</feature>
<evidence type="ECO:0000313" key="14">
    <source>
        <dbReference type="EMBL" id="GJE67569.1"/>
    </source>
</evidence>
<keyword evidence="9 13" id="KW-1133">Transmembrane helix</keyword>
<dbReference type="EMBL" id="BPRC01000029">
    <property type="protein sequence ID" value="GJE67569.1"/>
    <property type="molecule type" value="Genomic_DNA"/>
</dbReference>
<comment type="subunit">
    <text evidence="12">Part of an enzyme complex containing four subunits: a flavoprotein, an iron-sulfur protein, plus two membrane-anchoring proteins, SdhC and SdhD. The complex can form homotrimers.</text>
</comment>
<evidence type="ECO:0000256" key="5">
    <source>
        <dbReference type="ARBA" id="ARBA00020076"/>
    </source>
</evidence>
<keyword evidence="6" id="KW-0349">Heme</keyword>
<evidence type="ECO:0000256" key="13">
    <source>
        <dbReference type="SAM" id="Phobius"/>
    </source>
</evidence>
<comment type="subcellular location">
    <subcellularLocation>
        <location evidence="3">Membrane</location>
        <topology evidence="3">Multi-pass membrane protein</topology>
    </subcellularLocation>
</comment>
<organism evidence="14 15">
    <name type="scientific">Methylorubrum aminovorans</name>
    <dbReference type="NCBI Taxonomy" id="269069"/>
    <lineage>
        <taxon>Bacteria</taxon>
        <taxon>Pseudomonadati</taxon>
        <taxon>Pseudomonadota</taxon>
        <taxon>Alphaproteobacteria</taxon>
        <taxon>Hyphomicrobiales</taxon>
        <taxon>Methylobacteriaceae</taxon>
        <taxon>Methylorubrum</taxon>
    </lineage>
</organism>
<evidence type="ECO:0000256" key="9">
    <source>
        <dbReference type="ARBA" id="ARBA00022989"/>
    </source>
</evidence>
<evidence type="ECO:0000256" key="7">
    <source>
        <dbReference type="ARBA" id="ARBA00022692"/>
    </source>
</evidence>
<dbReference type="Gene3D" id="1.20.1300.10">
    <property type="entry name" value="Fumarate reductase/succinate dehydrogenase, transmembrane subunit"/>
    <property type="match status" value="1"/>
</dbReference>
<comment type="similarity">
    <text evidence="4">Belongs to the cytochrome b560 family.</text>
</comment>
<evidence type="ECO:0000256" key="10">
    <source>
        <dbReference type="ARBA" id="ARBA00023004"/>
    </source>
</evidence>
<keyword evidence="7 13" id="KW-0812">Transmembrane</keyword>
<dbReference type="InterPro" id="IPR018495">
    <property type="entry name" value="Succ_DH_cyt_bsu_CS"/>
</dbReference>
<dbReference type="CDD" id="cd03499">
    <property type="entry name" value="SQR_TypeC_SdhC"/>
    <property type="match status" value="1"/>
</dbReference>
<evidence type="ECO:0000256" key="2">
    <source>
        <dbReference type="ARBA" id="ARBA00004050"/>
    </source>
</evidence>
<dbReference type="PIRSF" id="PIRSF000178">
    <property type="entry name" value="SDH_cyt_b560"/>
    <property type="match status" value="1"/>
</dbReference>
<keyword evidence="10" id="KW-0408">Iron</keyword>
<keyword evidence="15" id="KW-1185">Reference proteome</keyword>
<name>A0ABQ4UJZ1_9HYPH</name>
<evidence type="ECO:0000256" key="3">
    <source>
        <dbReference type="ARBA" id="ARBA00004141"/>
    </source>
</evidence>
<dbReference type="Proteomes" id="UP001055039">
    <property type="component" value="Unassembled WGS sequence"/>
</dbReference>
<comment type="cofactor">
    <cofactor evidence="1">
        <name>heme</name>
        <dbReference type="ChEBI" id="CHEBI:30413"/>
    </cofactor>
</comment>
<reference evidence="14" key="1">
    <citation type="journal article" date="2021" name="Front. Microbiol.">
        <title>Comprehensive Comparative Genomics and Phenotyping of Methylobacterium Species.</title>
        <authorList>
            <person name="Alessa O."/>
            <person name="Ogura Y."/>
            <person name="Fujitani Y."/>
            <person name="Takami H."/>
            <person name="Hayashi T."/>
            <person name="Sahin N."/>
            <person name="Tani A."/>
        </authorList>
    </citation>
    <scope>NUCLEOTIDE SEQUENCE</scope>
    <source>
        <strain evidence="14">NBRC 15686</strain>
    </source>
</reference>
<keyword evidence="11 13" id="KW-0472">Membrane</keyword>
<dbReference type="InterPro" id="IPR034804">
    <property type="entry name" value="SQR/QFR_C/D"/>
</dbReference>
<dbReference type="Pfam" id="PF01127">
    <property type="entry name" value="Sdh_cyt"/>
    <property type="match status" value="1"/>
</dbReference>
<feature type="transmembrane region" description="Helical" evidence="13">
    <location>
        <begin position="64"/>
        <end position="84"/>
    </location>
</feature>
<evidence type="ECO:0000256" key="6">
    <source>
        <dbReference type="ARBA" id="ARBA00022617"/>
    </source>
</evidence>
<evidence type="ECO:0000256" key="8">
    <source>
        <dbReference type="ARBA" id="ARBA00022723"/>
    </source>
</evidence>
<evidence type="ECO:0000313" key="15">
    <source>
        <dbReference type="Proteomes" id="UP001055039"/>
    </source>
</evidence>
<comment type="function">
    <text evidence="2">Membrane-anchoring subunit of succinate dehydrogenase (SDH).</text>
</comment>
<dbReference type="InterPro" id="IPR014314">
    <property type="entry name" value="Succ_DH_cytb556"/>
</dbReference>
<sequence length="133" mass="15031">MNPTVRPTVAQPLSPHLQIYRWTWTMAMSVFHRVTGTALYGGTFLVAVWLVALASGPRAYDTVAWFFGSWVGRAILFAYTWVLLHHMLGGIRHFIWDAGYGFDRDRRLGLARTTLIGSVILTVVIWAIALLVR</sequence>
<evidence type="ECO:0000256" key="1">
    <source>
        <dbReference type="ARBA" id="ARBA00001971"/>
    </source>
</evidence>
<evidence type="ECO:0000256" key="4">
    <source>
        <dbReference type="ARBA" id="ARBA00007244"/>
    </source>
</evidence>
<keyword evidence="8" id="KW-0479">Metal-binding</keyword>
<protein>
    <recommendedName>
        <fullName evidence="5">Succinate dehydrogenase cytochrome b556 subunit</fullName>
    </recommendedName>
</protein>
<comment type="caution">
    <text evidence="14">The sequence shown here is derived from an EMBL/GenBank/DDBJ whole genome shotgun (WGS) entry which is preliminary data.</text>
</comment>
<dbReference type="NCBIfam" id="TIGR02970">
    <property type="entry name" value="succ_dehyd_cytB"/>
    <property type="match status" value="1"/>
</dbReference>
<dbReference type="InterPro" id="IPR000701">
    <property type="entry name" value="SuccDH_FuR_B_TM-su"/>
</dbReference>
<dbReference type="PROSITE" id="PS01001">
    <property type="entry name" value="SDH_CYT_2"/>
    <property type="match status" value="1"/>
</dbReference>
<dbReference type="SUPFAM" id="SSF81343">
    <property type="entry name" value="Fumarate reductase respiratory complex transmembrane subunits"/>
    <property type="match status" value="1"/>
</dbReference>
<dbReference type="RefSeq" id="WP_238228524.1">
    <property type="nucleotide sequence ID" value="NZ_BAAADH010000023.1"/>
</dbReference>
<feature type="transmembrane region" description="Helical" evidence="13">
    <location>
        <begin position="30"/>
        <end position="52"/>
    </location>
</feature>
<dbReference type="PANTHER" id="PTHR10978">
    <property type="entry name" value="SUCCINATE DEHYDROGENASE CYTOCHROME B560 SUBUNIT"/>
    <property type="match status" value="1"/>
</dbReference>
<evidence type="ECO:0000256" key="11">
    <source>
        <dbReference type="ARBA" id="ARBA00023136"/>
    </source>
</evidence>
<dbReference type="PANTHER" id="PTHR10978:SF5">
    <property type="entry name" value="SUCCINATE DEHYDROGENASE CYTOCHROME B560 SUBUNIT, MITOCHONDRIAL"/>
    <property type="match status" value="1"/>
</dbReference>
<proteinExistence type="inferred from homology"/>
<evidence type="ECO:0000256" key="12">
    <source>
        <dbReference type="ARBA" id="ARBA00025912"/>
    </source>
</evidence>
<accession>A0ABQ4UJZ1</accession>
<gene>
    <name evidence="14" type="primary">sdhC</name>
    <name evidence="14" type="ORF">LNAOJCKE_4801</name>
</gene>